<protein>
    <recommendedName>
        <fullName evidence="2">HNH nuclease domain-containing protein</fullName>
    </recommendedName>
</protein>
<evidence type="ECO:0000313" key="1">
    <source>
        <dbReference type="EMBL" id="KKL48558.1"/>
    </source>
</evidence>
<organism evidence="1">
    <name type="scientific">marine sediment metagenome</name>
    <dbReference type="NCBI Taxonomy" id="412755"/>
    <lineage>
        <taxon>unclassified sequences</taxon>
        <taxon>metagenomes</taxon>
        <taxon>ecological metagenomes</taxon>
    </lineage>
</organism>
<accession>A0A0F9CGV9</accession>
<dbReference type="AlphaFoldDB" id="A0A0F9CGV9"/>
<proteinExistence type="predicted"/>
<sequence>MLDSERNTLFPLILKYKDFSRDVKDVVHRRDEYKCQLCFQTKPMVTHHINYNKQDSHSMNLITLCRQCHERTYIHKNDWLQLFSERMRARFGREYEFYLKDIRIRAKYPGRYKGHYKNGPVKIIKPAK</sequence>
<evidence type="ECO:0008006" key="2">
    <source>
        <dbReference type="Google" id="ProtNLM"/>
    </source>
</evidence>
<dbReference type="EMBL" id="LAZR01033277">
    <property type="protein sequence ID" value="KKL48558.1"/>
    <property type="molecule type" value="Genomic_DNA"/>
</dbReference>
<name>A0A0F9CGV9_9ZZZZ</name>
<reference evidence="1" key="1">
    <citation type="journal article" date="2015" name="Nature">
        <title>Complex archaea that bridge the gap between prokaryotes and eukaryotes.</title>
        <authorList>
            <person name="Spang A."/>
            <person name="Saw J.H."/>
            <person name="Jorgensen S.L."/>
            <person name="Zaremba-Niedzwiedzka K."/>
            <person name="Martijn J."/>
            <person name="Lind A.E."/>
            <person name="van Eijk R."/>
            <person name="Schleper C."/>
            <person name="Guy L."/>
            <person name="Ettema T.J."/>
        </authorList>
    </citation>
    <scope>NUCLEOTIDE SEQUENCE</scope>
</reference>
<gene>
    <name evidence="1" type="ORF">LCGC14_2324320</name>
</gene>
<comment type="caution">
    <text evidence="1">The sequence shown here is derived from an EMBL/GenBank/DDBJ whole genome shotgun (WGS) entry which is preliminary data.</text>
</comment>